<dbReference type="PATRIC" id="fig|1234595.3.peg.2137"/>
<dbReference type="GO" id="GO:0045893">
    <property type="term" value="P:positive regulation of DNA-templated transcription"/>
    <property type="evidence" value="ECO:0007669"/>
    <property type="project" value="UniProtKB-ARBA"/>
</dbReference>
<feature type="compositionally biased region" description="Low complexity" evidence="10">
    <location>
        <begin position="1"/>
        <end position="18"/>
    </location>
</feature>
<dbReference type="Pfam" id="PF00072">
    <property type="entry name" value="Response_reg"/>
    <property type="match status" value="1"/>
</dbReference>
<keyword evidence="6 9" id="KW-0238">DNA-binding</keyword>
<evidence type="ECO:0000256" key="7">
    <source>
        <dbReference type="ARBA" id="ARBA00023163"/>
    </source>
</evidence>
<evidence type="ECO:0000256" key="8">
    <source>
        <dbReference type="PROSITE-ProRule" id="PRU00169"/>
    </source>
</evidence>
<dbReference type="SUPFAM" id="SSF52172">
    <property type="entry name" value="CheY-like"/>
    <property type="match status" value="1"/>
</dbReference>
<feature type="domain" description="Response regulatory" evidence="11">
    <location>
        <begin position="33"/>
        <end position="146"/>
    </location>
</feature>
<accession>M2T7B6</accession>
<sequence>MSPDDAAPSPSPSRAPSAGGAGLTMGEQNAPPTIALVDDDRNILTTLSIALQNEGFGTRIYADPLTALKALGDNPPDLAILDIKMPRMDGIELLTRLRERSTVPVIFLTSKDTEIDEALGLSMGADDYIGKPFSQRLLVERIRAILRRAAHRTATDANDGAGAEDVIVRGRLTLDPGRHRVLWDGRDIAITVTEFMVLEALASRPGFVKSRDQLMNAAYEDDVYIDDRTIDSHIKRLRKKFRAVDAEFDAIETLYGVGYRFTEGADGD</sequence>
<dbReference type="Pfam" id="PF00486">
    <property type="entry name" value="Trans_reg_C"/>
    <property type="match status" value="1"/>
</dbReference>
<evidence type="ECO:0000313" key="14">
    <source>
        <dbReference type="Proteomes" id="UP000011717"/>
    </source>
</evidence>
<name>M2T7B6_9SPHN</name>
<dbReference type="InterPro" id="IPR011006">
    <property type="entry name" value="CheY-like_superfamily"/>
</dbReference>
<keyword evidence="14" id="KW-1185">Reference proteome</keyword>
<feature type="region of interest" description="Disordered" evidence="10">
    <location>
        <begin position="1"/>
        <end position="29"/>
    </location>
</feature>
<keyword evidence="5" id="KW-0805">Transcription regulation</keyword>
<reference evidence="13 14" key="1">
    <citation type="journal article" date="2013" name="Genome Announc.">
        <title>Draft Genome Sequence of Strain JLT2015T, Belonging to the Family Sphingomonadaceae of the Alphaproteobacteria.</title>
        <authorList>
            <person name="Tang K."/>
            <person name="Liu K."/>
            <person name="Li S."/>
            <person name="Jiao N."/>
        </authorList>
    </citation>
    <scope>NUCLEOTIDE SEQUENCE [LARGE SCALE GENOMIC DNA]</scope>
    <source>
        <strain evidence="13 14">JLT2015</strain>
    </source>
</reference>
<evidence type="ECO:0000256" key="6">
    <source>
        <dbReference type="ARBA" id="ARBA00023125"/>
    </source>
</evidence>
<evidence type="ECO:0000259" key="12">
    <source>
        <dbReference type="PROSITE" id="PS51755"/>
    </source>
</evidence>
<dbReference type="AlphaFoldDB" id="M2T7B6"/>
<dbReference type="InterPro" id="IPR039420">
    <property type="entry name" value="WalR-like"/>
</dbReference>
<evidence type="ECO:0000313" key="13">
    <source>
        <dbReference type="EMBL" id="EMD82414.1"/>
    </source>
</evidence>
<feature type="DNA-binding region" description="OmpR/PhoB-type" evidence="9">
    <location>
        <begin position="164"/>
        <end position="263"/>
    </location>
</feature>
<dbReference type="InterPro" id="IPR001867">
    <property type="entry name" value="OmpR/PhoB-type_DNA-bd"/>
</dbReference>
<dbReference type="SMART" id="SM00448">
    <property type="entry name" value="REC"/>
    <property type="match status" value="1"/>
</dbReference>
<dbReference type="PANTHER" id="PTHR48111">
    <property type="entry name" value="REGULATOR OF RPOS"/>
    <property type="match status" value="1"/>
</dbReference>
<dbReference type="GO" id="GO:0005829">
    <property type="term" value="C:cytosol"/>
    <property type="evidence" value="ECO:0007669"/>
    <property type="project" value="TreeGrafter"/>
</dbReference>
<proteinExistence type="predicted"/>
<gene>
    <name evidence="13" type="ORF">C725_2135</name>
</gene>
<dbReference type="PANTHER" id="PTHR48111:SF21">
    <property type="entry name" value="DNA-BINDING DUAL MASTER TRANSCRIPTIONAL REGULATOR RPAA"/>
    <property type="match status" value="1"/>
</dbReference>
<dbReference type="PROSITE" id="PS50110">
    <property type="entry name" value="RESPONSE_REGULATORY"/>
    <property type="match status" value="1"/>
</dbReference>
<evidence type="ECO:0000256" key="5">
    <source>
        <dbReference type="ARBA" id="ARBA00023015"/>
    </source>
</evidence>
<comment type="caution">
    <text evidence="13">The sequence shown here is derived from an EMBL/GenBank/DDBJ whole genome shotgun (WGS) entry which is preliminary data.</text>
</comment>
<dbReference type="InterPro" id="IPR036388">
    <property type="entry name" value="WH-like_DNA-bd_sf"/>
</dbReference>
<evidence type="ECO:0000256" key="9">
    <source>
        <dbReference type="PROSITE-ProRule" id="PRU01091"/>
    </source>
</evidence>
<comment type="subcellular location">
    <subcellularLocation>
        <location evidence="1">Cytoplasm</location>
    </subcellularLocation>
</comment>
<dbReference type="Gene3D" id="1.10.10.10">
    <property type="entry name" value="Winged helix-like DNA-binding domain superfamily/Winged helix DNA-binding domain"/>
    <property type="match status" value="1"/>
</dbReference>
<evidence type="ECO:0000259" key="11">
    <source>
        <dbReference type="PROSITE" id="PS50110"/>
    </source>
</evidence>
<dbReference type="SMART" id="SM00862">
    <property type="entry name" value="Trans_reg_C"/>
    <property type="match status" value="1"/>
</dbReference>
<evidence type="ECO:0000256" key="1">
    <source>
        <dbReference type="ARBA" id="ARBA00004496"/>
    </source>
</evidence>
<keyword evidence="7" id="KW-0804">Transcription</keyword>
<feature type="domain" description="OmpR/PhoB-type" evidence="12">
    <location>
        <begin position="164"/>
        <end position="263"/>
    </location>
</feature>
<dbReference type="CDD" id="cd00383">
    <property type="entry name" value="trans_reg_C"/>
    <property type="match status" value="1"/>
</dbReference>
<keyword evidence="3 8" id="KW-0597">Phosphoprotein</keyword>
<evidence type="ECO:0000256" key="2">
    <source>
        <dbReference type="ARBA" id="ARBA00022490"/>
    </source>
</evidence>
<dbReference type="SUPFAM" id="SSF46894">
    <property type="entry name" value="C-terminal effector domain of the bipartite response regulators"/>
    <property type="match status" value="1"/>
</dbReference>
<dbReference type="GO" id="GO:0000976">
    <property type="term" value="F:transcription cis-regulatory region binding"/>
    <property type="evidence" value="ECO:0007669"/>
    <property type="project" value="TreeGrafter"/>
</dbReference>
<organism evidence="13 14">
    <name type="scientific">Pacificimonas flava</name>
    <dbReference type="NCBI Taxonomy" id="1234595"/>
    <lineage>
        <taxon>Bacteria</taxon>
        <taxon>Pseudomonadati</taxon>
        <taxon>Pseudomonadota</taxon>
        <taxon>Alphaproteobacteria</taxon>
        <taxon>Sphingomonadales</taxon>
        <taxon>Sphingosinicellaceae</taxon>
        <taxon>Pacificimonas</taxon>
    </lineage>
</organism>
<dbReference type="Gene3D" id="6.10.250.690">
    <property type="match status" value="1"/>
</dbReference>
<keyword evidence="2" id="KW-0963">Cytoplasm</keyword>
<dbReference type="Gene3D" id="3.40.50.2300">
    <property type="match status" value="1"/>
</dbReference>
<protein>
    <submittedName>
        <fullName evidence="13">DNA-binding response regulator ChvI</fullName>
    </submittedName>
</protein>
<dbReference type="GO" id="GO:0000156">
    <property type="term" value="F:phosphorelay response regulator activity"/>
    <property type="evidence" value="ECO:0007669"/>
    <property type="project" value="TreeGrafter"/>
</dbReference>
<dbReference type="GO" id="GO:0032993">
    <property type="term" value="C:protein-DNA complex"/>
    <property type="evidence" value="ECO:0007669"/>
    <property type="project" value="TreeGrafter"/>
</dbReference>
<evidence type="ECO:0000256" key="4">
    <source>
        <dbReference type="ARBA" id="ARBA00023012"/>
    </source>
</evidence>
<dbReference type="InterPro" id="IPR016032">
    <property type="entry name" value="Sig_transdc_resp-reg_C-effctor"/>
</dbReference>
<dbReference type="InterPro" id="IPR001789">
    <property type="entry name" value="Sig_transdc_resp-reg_receiver"/>
</dbReference>
<dbReference type="Proteomes" id="UP000011717">
    <property type="component" value="Unassembled WGS sequence"/>
</dbReference>
<dbReference type="FunFam" id="1.10.10.10:FF:000117">
    <property type="entry name" value="Two-component system response regulator BaeR"/>
    <property type="match status" value="1"/>
</dbReference>
<dbReference type="EMBL" id="AMRV01000007">
    <property type="protein sequence ID" value="EMD82414.1"/>
    <property type="molecule type" value="Genomic_DNA"/>
</dbReference>
<keyword evidence="4" id="KW-0902">Two-component regulatory system</keyword>
<feature type="modified residue" description="4-aspartylphosphate" evidence="8">
    <location>
        <position position="82"/>
    </location>
</feature>
<dbReference type="PROSITE" id="PS51755">
    <property type="entry name" value="OMPR_PHOB"/>
    <property type="match status" value="1"/>
</dbReference>
<evidence type="ECO:0000256" key="3">
    <source>
        <dbReference type="ARBA" id="ARBA00022553"/>
    </source>
</evidence>
<evidence type="ECO:0000256" key="10">
    <source>
        <dbReference type="SAM" id="MobiDB-lite"/>
    </source>
</evidence>